<dbReference type="Gene3D" id="1.10.30.50">
    <property type="match status" value="1"/>
</dbReference>
<gene>
    <name evidence="2" type="ORF">CryarDRAFT_1086</name>
</gene>
<keyword evidence="2" id="KW-0540">Nuclease</keyword>
<dbReference type="InterPro" id="IPR003615">
    <property type="entry name" value="HNH_nuc"/>
</dbReference>
<dbReference type="RefSeq" id="WP_035848786.1">
    <property type="nucleotide sequence ID" value="NZ_KK073874.1"/>
</dbReference>
<evidence type="ECO:0000313" key="2">
    <source>
        <dbReference type="EMBL" id="EXG80027.1"/>
    </source>
</evidence>
<keyword evidence="2" id="KW-0255">Endonuclease</keyword>
<organism evidence="2 3">
    <name type="scientific">Cryptosporangium arvum DSM 44712</name>
    <dbReference type="NCBI Taxonomy" id="927661"/>
    <lineage>
        <taxon>Bacteria</taxon>
        <taxon>Bacillati</taxon>
        <taxon>Actinomycetota</taxon>
        <taxon>Actinomycetes</taxon>
        <taxon>Cryptosporangiales</taxon>
        <taxon>Cryptosporangiaceae</taxon>
        <taxon>Cryptosporangium</taxon>
    </lineage>
</organism>
<dbReference type="HOGENOM" id="CLU_167388_1_0_11"/>
<keyword evidence="3" id="KW-1185">Reference proteome</keyword>
<name>A0A010ZS35_9ACTN</name>
<protein>
    <submittedName>
        <fullName evidence="2">Restriction endonuclease</fullName>
    </submittedName>
</protein>
<dbReference type="GO" id="GO:0004519">
    <property type="term" value="F:endonuclease activity"/>
    <property type="evidence" value="ECO:0007669"/>
    <property type="project" value="UniProtKB-KW"/>
</dbReference>
<dbReference type="SMART" id="SM00507">
    <property type="entry name" value="HNHc"/>
    <property type="match status" value="1"/>
</dbReference>
<dbReference type="Pfam" id="PF01844">
    <property type="entry name" value="HNH"/>
    <property type="match status" value="1"/>
</dbReference>
<dbReference type="OrthoDB" id="2084290at2"/>
<dbReference type="CDD" id="cd00085">
    <property type="entry name" value="HNHc"/>
    <property type="match status" value="1"/>
</dbReference>
<dbReference type="GO" id="GO:0008270">
    <property type="term" value="F:zinc ion binding"/>
    <property type="evidence" value="ECO:0007669"/>
    <property type="project" value="InterPro"/>
</dbReference>
<evidence type="ECO:0000259" key="1">
    <source>
        <dbReference type="SMART" id="SM00507"/>
    </source>
</evidence>
<dbReference type="AlphaFoldDB" id="A0A010ZS35"/>
<keyword evidence="2" id="KW-0378">Hydrolase</keyword>
<accession>A0A010ZS35</accession>
<proteinExistence type="predicted"/>
<reference evidence="2 3" key="1">
    <citation type="submission" date="2013-07" db="EMBL/GenBank/DDBJ databases">
        <authorList>
            <consortium name="DOE Joint Genome Institute"/>
            <person name="Eisen J."/>
            <person name="Huntemann M."/>
            <person name="Han J."/>
            <person name="Chen A."/>
            <person name="Kyrpides N."/>
            <person name="Mavromatis K."/>
            <person name="Markowitz V."/>
            <person name="Palaniappan K."/>
            <person name="Ivanova N."/>
            <person name="Schaumberg A."/>
            <person name="Pati A."/>
            <person name="Liolios K."/>
            <person name="Nordberg H.P."/>
            <person name="Cantor M.N."/>
            <person name="Hua S.X."/>
            <person name="Woyke T."/>
        </authorList>
    </citation>
    <scope>NUCLEOTIDE SEQUENCE [LARGE SCALE GENOMIC DNA]</scope>
    <source>
        <strain evidence="2 3">DSM 44712</strain>
    </source>
</reference>
<feature type="domain" description="HNH nuclease" evidence="1">
    <location>
        <begin position="17"/>
        <end position="67"/>
    </location>
</feature>
<sequence length="84" mass="9355">MEYRDAAHLRGTQAWKRARAYVLKHSRTCWICGHGGADSVDHIVPMALGGAPLDFANLAPAHMRCNSRKGKKPIVTKLKTSQNW</sequence>
<dbReference type="GO" id="GO:0003676">
    <property type="term" value="F:nucleic acid binding"/>
    <property type="evidence" value="ECO:0007669"/>
    <property type="project" value="InterPro"/>
</dbReference>
<dbReference type="InterPro" id="IPR002711">
    <property type="entry name" value="HNH"/>
</dbReference>
<dbReference type="EMBL" id="JFBT01000001">
    <property type="protein sequence ID" value="EXG80027.1"/>
    <property type="molecule type" value="Genomic_DNA"/>
</dbReference>
<dbReference type="Proteomes" id="UP000021053">
    <property type="component" value="Unassembled WGS sequence"/>
</dbReference>
<evidence type="ECO:0000313" key="3">
    <source>
        <dbReference type="Proteomes" id="UP000021053"/>
    </source>
</evidence>
<comment type="caution">
    <text evidence="2">The sequence shown here is derived from an EMBL/GenBank/DDBJ whole genome shotgun (WGS) entry which is preliminary data.</text>
</comment>